<keyword evidence="2" id="KW-1185">Reference proteome</keyword>
<dbReference type="InterPro" id="IPR019719">
    <property type="entry name" value="DUF2599"/>
</dbReference>
<dbReference type="RefSeq" id="WP_085259066.1">
    <property type="nucleotide sequence ID" value="NZ_AP022564.1"/>
</dbReference>
<protein>
    <submittedName>
        <fullName evidence="1">Uncharacterized protein</fullName>
    </submittedName>
</protein>
<proteinExistence type="predicted"/>
<accession>A0AAD1MFR1</accession>
<evidence type="ECO:0000313" key="2">
    <source>
        <dbReference type="Proteomes" id="UP000467636"/>
    </source>
</evidence>
<dbReference type="Pfam" id="PF10783">
    <property type="entry name" value="DUF2599"/>
    <property type="match status" value="1"/>
</dbReference>
<gene>
    <name evidence="1" type="ORF">MTER_11140</name>
</gene>
<dbReference type="Proteomes" id="UP000467636">
    <property type="component" value="Chromosome"/>
</dbReference>
<reference evidence="1 2" key="1">
    <citation type="journal article" date="2019" name="Emerg. Microbes Infect.">
        <title>Comprehensive subspecies identification of 175 nontuberculous mycobacteria species based on 7547 genomic profiles.</title>
        <authorList>
            <person name="Matsumoto Y."/>
            <person name="Kinjo T."/>
            <person name="Motooka D."/>
            <person name="Nabeya D."/>
            <person name="Jung N."/>
            <person name="Uechi K."/>
            <person name="Horii T."/>
            <person name="Iida T."/>
            <person name="Fujita J."/>
            <person name="Nakamura S."/>
        </authorList>
    </citation>
    <scope>NUCLEOTIDE SEQUENCE [LARGE SCALE GENOMIC DNA]</scope>
    <source>
        <strain evidence="1 2">JCM 12143</strain>
    </source>
</reference>
<name>A0AAD1MFR1_9MYCO</name>
<dbReference type="EMBL" id="AP022564">
    <property type="protein sequence ID" value="BBX21703.1"/>
    <property type="molecule type" value="Genomic_DNA"/>
</dbReference>
<dbReference type="AlphaFoldDB" id="A0AAD1MFR1"/>
<sequence length="161" mass="17852">MADRLAVRLRAVVVHRRAAGHGRCLATALSTVPLAIGMLAAAPVHARPPDAPQYIDHTVWEYHGDRATLRIYPTPWGWWAAGMFTNGAQSYDAWAELLENAPDANTLTMQNQFFCYWQSATFTNPGKVGTWNLEPWRPVVSNSIMLNSGCNPGGPDDVFNW</sequence>
<organism evidence="1 2">
    <name type="scientific">Mycolicibacter terrae</name>
    <dbReference type="NCBI Taxonomy" id="1788"/>
    <lineage>
        <taxon>Bacteria</taxon>
        <taxon>Bacillati</taxon>
        <taxon>Actinomycetota</taxon>
        <taxon>Actinomycetes</taxon>
        <taxon>Mycobacteriales</taxon>
        <taxon>Mycobacteriaceae</taxon>
        <taxon>Mycolicibacter</taxon>
    </lineage>
</organism>
<evidence type="ECO:0000313" key="1">
    <source>
        <dbReference type="EMBL" id="BBX21703.1"/>
    </source>
</evidence>